<dbReference type="PANTHER" id="PTHR43343:SF3">
    <property type="entry name" value="PROTEASE DO-LIKE 8, CHLOROPLASTIC"/>
    <property type="match status" value="1"/>
</dbReference>
<feature type="domain" description="PDZ" evidence="9">
    <location>
        <begin position="258"/>
        <end position="352"/>
    </location>
</feature>
<evidence type="ECO:0000256" key="1">
    <source>
        <dbReference type="ARBA" id="ARBA00022670"/>
    </source>
</evidence>
<evidence type="ECO:0000256" key="5">
    <source>
        <dbReference type="ARBA" id="ARBA00022825"/>
    </source>
</evidence>
<feature type="active site" description="Charge relay system" evidence="6">
    <location>
        <position position="113"/>
    </location>
</feature>
<dbReference type="Proteomes" id="UP000025061">
    <property type="component" value="Unassembled WGS sequence"/>
</dbReference>
<dbReference type="Pfam" id="PF13365">
    <property type="entry name" value="Trypsin_2"/>
    <property type="match status" value="1"/>
</dbReference>
<dbReference type="InterPro" id="IPR001940">
    <property type="entry name" value="Peptidase_S1C"/>
</dbReference>
<dbReference type="RefSeq" id="WP_011645502.1">
    <property type="nucleotide sequence ID" value="NZ_ARYI01000003.1"/>
</dbReference>
<gene>
    <name evidence="10" type="ORF">HHI_05745</name>
</gene>
<dbReference type="OrthoDB" id="9758917at2"/>
<keyword evidence="2 8" id="KW-0732">Signal</keyword>
<evidence type="ECO:0000256" key="4">
    <source>
        <dbReference type="ARBA" id="ARBA00022801"/>
    </source>
</evidence>
<dbReference type="Pfam" id="PF13180">
    <property type="entry name" value="PDZ_2"/>
    <property type="match status" value="1"/>
</dbReference>
<dbReference type="SUPFAM" id="SSF50494">
    <property type="entry name" value="Trypsin-like serine proteases"/>
    <property type="match status" value="1"/>
</dbReference>
<evidence type="ECO:0000256" key="8">
    <source>
        <dbReference type="SAM" id="SignalP"/>
    </source>
</evidence>
<dbReference type="SMART" id="SM00228">
    <property type="entry name" value="PDZ"/>
    <property type="match status" value="2"/>
</dbReference>
<feature type="binding site" evidence="7">
    <location>
        <begin position="215"/>
        <end position="217"/>
    </location>
    <ligand>
        <name>substrate</name>
    </ligand>
</feature>
<evidence type="ECO:0000313" key="10">
    <source>
        <dbReference type="EMBL" id="KCZ95635.1"/>
    </source>
</evidence>
<dbReference type="InterPro" id="IPR001478">
    <property type="entry name" value="PDZ"/>
</dbReference>
<dbReference type="NCBIfam" id="TIGR02037">
    <property type="entry name" value="degP_htrA_DO"/>
    <property type="match status" value="1"/>
</dbReference>
<evidence type="ECO:0000256" key="6">
    <source>
        <dbReference type="PIRSR" id="PIRSR611782-1"/>
    </source>
</evidence>
<reference evidence="10 11" key="1">
    <citation type="submission" date="2013-04" db="EMBL/GenBank/DDBJ databases">
        <title>Hyphomonas hirschiana VP5 Genome Sequencing.</title>
        <authorList>
            <person name="Lai Q."/>
            <person name="Shao Z."/>
        </authorList>
    </citation>
    <scope>NUCLEOTIDE SEQUENCE [LARGE SCALE GENOMIC DNA]</scope>
    <source>
        <strain evidence="10 11">VP5</strain>
    </source>
</reference>
<keyword evidence="3" id="KW-0677">Repeat</keyword>
<feature type="active site" description="Charge relay system" evidence="6">
    <location>
        <position position="143"/>
    </location>
</feature>
<evidence type="ECO:0000256" key="7">
    <source>
        <dbReference type="PIRSR" id="PIRSR611782-2"/>
    </source>
</evidence>
<dbReference type="InterPro" id="IPR009003">
    <property type="entry name" value="Peptidase_S1_PA"/>
</dbReference>
<feature type="binding site" evidence="7">
    <location>
        <position position="113"/>
    </location>
    <ligand>
        <name>substrate</name>
    </ligand>
</feature>
<feature type="binding site" evidence="7">
    <location>
        <position position="143"/>
    </location>
    <ligand>
        <name>substrate</name>
    </ligand>
</feature>
<dbReference type="PROSITE" id="PS50106">
    <property type="entry name" value="PDZ"/>
    <property type="match status" value="1"/>
</dbReference>
<comment type="caution">
    <text evidence="10">The sequence shown here is derived from an EMBL/GenBank/DDBJ whole genome shotgun (WGS) entry which is preliminary data.</text>
</comment>
<dbReference type="GO" id="GO:0006508">
    <property type="term" value="P:proteolysis"/>
    <property type="evidence" value="ECO:0007669"/>
    <property type="project" value="UniProtKB-KW"/>
</dbReference>
<dbReference type="InterPro" id="IPR036034">
    <property type="entry name" value="PDZ_sf"/>
</dbReference>
<feature type="active site" description="Charge relay system" evidence="6">
    <location>
        <position position="217"/>
    </location>
</feature>
<accession>A0A059FY55</accession>
<dbReference type="GO" id="GO:0004252">
    <property type="term" value="F:serine-type endopeptidase activity"/>
    <property type="evidence" value="ECO:0007669"/>
    <property type="project" value="InterPro"/>
</dbReference>
<keyword evidence="1 10" id="KW-0645">Protease</keyword>
<dbReference type="PRINTS" id="PR00834">
    <property type="entry name" value="PROTEASES2C"/>
</dbReference>
<proteinExistence type="predicted"/>
<protein>
    <submittedName>
        <fullName evidence="10">Do family protease</fullName>
    </submittedName>
</protein>
<dbReference type="PATRIC" id="fig|1280951.3.peg.1161"/>
<keyword evidence="5" id="KW-0720">Serine protease</keyword>
<name>A0A059FY55_9PROT</name>
<evidence type="ECO:0000256" key="3">
    <source>
        <dbReference type="ARBA" id="ARBA00022737"/>
    </source>
</evidence>
<sequence>MNRTAVAVFALMACMAPTALAQAGGSLSRPGAPVDAKTAPQSFSALSKRLMPAVVNISTSQVVASRLPTFPEGSPAERFNEYFGRNDDGFQRQGSLGSGFVISADGYIVTNNHVIEKADTIEVTFSDGRTMDAKIIGRDRDSDIAVLKVTARGALPFVDLADSDRAEVGDWVIAIGNPLGFGGSVSAGIISATGRDLNTGRSDNFIQTDAAINQGNSGGPLFNLNGQVVGVNTAIISQSGGSIGLGFSVPSNTVKRISAQLIKDGRVNRPWLGVNVQDADESLIKAYKAKGSAGTIVTRVTDASPAAKAKLEVGDLILSIDGRAVAGVRDMTRQLSEKPIGKAITLSIVRDGRARDVAVTLGELPDEDEPATAAPSEAVGMSNDLGADLVALDDDVRRRFGAPRDMNGVAVTGVSTRGRAYNKLRKGDVIVEVNFQSVSAVADVIKRLDTAMQTPNQPILIRVKRRGETGGWFDQFVSVDIKK</sequence>
<dbReference type="SUPFAM" id="SSF50156">
    <property type="entry name" value="PDZ domain-like"/>
    <property type="match status" value="2"/>
</dbReference>
<keyword evidence="11" id="KW-1185">Reference proteome</keyword>
<dbReference type="AlphaFoldDB" id="A0A059FY55"/>
<dbReference type="InterPro" id="IPR011782">
    <property type="entry name" value="Pept_S1C_Do"/>
</dbReference>
<feature type="signal peptide" evidence="8">
    <location>
        <begin position="1"/>
        <end position="21"/>
    </location>
</feature>
<dbReference type="InterPro" id="IPR051201">
    <property type="entry name" value="Chloro_Bact_Ser_Proteases"/>
</dbReference>
<dbReference type="EMBL" id="ARYI01000003">
    <property type="protein sequence ID" value="KCZ95635.1"/>
    <property type="molecule type" value="Genomic_DNA"/>
</dbReference>
<dbReference type="PANTHER" id="PTHR43343">
    <property type="entry name" value="PEPTIDASE S12"/>
    <property type="match status" value="1"/>
</dbReference>
<evidence type="ECO:0000256" key="2">
    <source>
        <dbReference type="ARBA" id="ARBA00022729"/>
    </source>
</evidence>
<evidence type="ECO:0000313" key="11">
    <source>
        <dbReference type="Proteomes" id="UP000025061"/>
    </source>
</evidence>
<evidence type="ECO:0000259" key="9">
    <source>
        <dbReference type="PROSITE" id="PS50106"/>
    </source>
</evidence>
<dbReference type="Gene3D" id="2.40.10.120">
    <property type="match status" value="1"/>
</dbReference>
<dbReference type="Gene3D" id="2.30.42.10">
    <property type="match status" value="2"/>
</dbReference>
<organism evidence="10 11">
    <name type="scientific">Hyphomonas hirschiana VP5</name>
    <dbReference type="NCBI Taxonomy" id="1280951"/>
    <lineage>
        <taxon>Bacteria</taxon>
        <taxon>Pseudomonadati</taxon>
        <taxon>Pseudomonadota</taxon>
        <taxon>Alphaproteobacteria</taxon>
        <taxon>Hyphomonadales</taxon>
        <taxon>Hyphomonadaceae</taxon>
        <taxon>Hyphomonas</taxon>
    </lineage>
</organism>
<keyword evidence="4" id="KW-0378">Hydrolase</keyword>
<feature type="chain" id="PRO_5039163360" evidence="8">
    <location>
        <begin position="22"/>
        <end position="483"/>
    </location>
</feature>